<gene>
    <name evidence="6" type="ORF">LTR97_009798</name>
</gene>
<keyword evidence="2 4" id="KW-0863">Zinc-finger</keyword>
<dbReference type="PROSITE" id="PS01360">
    <property type="entry name" value="ZF_MYND_1"/>
    <property type="match status" value="1"/>
</dbReference>
<evidence type="ECO:0000256" key="1">
    <source>
        <dbReference type="ARBA" id="ARBA00022723"/>
    </source>
</evidence>
<evidence type="ECO:0000313" key="6">
    <source>
        <dbReference type="EMBL" id="KAK5694177.1"/>
    </source>
</evidence>
<evidence type="ECO:0000259" key="5">
    <source>
        <dbReference type="PROSITE" id="PS50865"/>
    </source>
</evidence>
<comment type="caution">
    <text evidence="6">The sequence shown here is derived from an EMBL/GenBank/DDBJ whole genome shotgun (WGS) entry which is preliminary data.</text>
</comment>
<dbReference type="Pfam" id="PF01753">
    <property type="entry name" value="zf-MYND"/>
    <property type="match status" value="1"/>
</dbReference>
<dbReference type="GO" id="GO:0008270">
    <property type="term" value="F:zinc ion binding"/>
    <property type="evidence" value="ECO:0007669"/>
    <property type="project" value="UniProtKB-KW"/>
</dbReference>
<evidence type="ECO:0000313" key="7">
    <source>
        <dbReference type="Proteomes" id="UP001310594"/>
    </source>
</evidence>
<evidence type="ECO:0000256" key="3">
    <source>
        <dbReference type="ARBA" id="ARBA00022833"/>
    </source>
</evidence>
<dbReference type="InterPro" id="IPR002893">
    <property type="entry name" value="Znf_MYND"/>
</dbReference>
<dbReference type="Proteomes" id="UP001310594">
    <property type="component" value="Unassembled WGS sequence"/>
</dbReference>
<name>A0AAN7W4Z6_9PEZI</name>
<reference evidence="6" key="1">
    <citation type="submission" date="2023-08" db="EMBL/GenBank/DDBJ databases">
        <title>Black Yeasts Isolated from many extreme environments.</title>
        <authorList>
            <person name="Coleine C."/>
            <person name="Stajich J.E."/>
            <person name="Selbmann L."/>
        </authorList>
    </citation>
    <scope>NUCLEOTIDE SEQUENCE</scope>
    <source>
        <strain evidence="6">CCFEE 5810</strain>
    </source>
</reference>
<dbReference type="EMBL" id="JAVRQU010000016">
    <property type="protein sequence ID" value="KAK5694177.1"/>
    <property type="molecule type" value="Genomic_DNA"/>
</dbReference>
<dbReference type="Gene3D" id="6.10.140.2220">
    <property type="match status" value="1"/>
</dbReference>
<protein>
    <recommendedName>
        <fullName evidence="5">MYND-type domain-containing protein</fullName>
    </recommendedName>
</protein>
<organism evidence="6 7">
    <name type="scientific">Elasticomyces elasticus</name>
    <dbReference type="NCBI Taxonomy" id="574655"/>
    <lineage>
        <taxon>Eukaryota</taxon>
        <taxon>Fungi</taxon>
        <taxon>Dikarya</taxon>
        <taxon>Ascomycota</taxon>
        <taxon>Pezizomycotina</taxon>
        <taxon>Dothideomycetes</taxon>
        <taxon>Dothideomycetidae</taxon>
        <taxon>Mycosphaerellales</taxon>
        <taxon>Teratosphaeriaceae</taxon>
        <taxon>Elasticomyces</taxon>
    </lineage>
</organism>
<dbReference type="SUPFAM" id="SSF144232">
    <property type="entry name" value="HIT/MYND zinc finger-like"/>
    <property type="match status" value="1"/>
</dbReference>
<dbReference type="AlphaFoldDB" id="A0AAN7W4Z6"/>
<dbReference type="PROSITE" id="PS50865">
    <property type="entry name" value="ZF_MYND_2"/>
    <property type="match status" value="1"/>
</dbReference>
<keyword evidence="3" id="KW-0862">Zinc</keyword>
<evidence type="ECO:0000256" key="2">
    <source>
        <dbReference type="ARBA" id="ARBA00022771"/>
    </source>
</evidence>
<accession>A0AAN7W4Z6</accession>
<proteinExistence type="predicted"/>
<feature type="domain" description="MYND-type" evidence="5">
    <location>
        <begin position="286"/>
        <end position="328"/>
    </location>
</feature>
<evidence type="ECO:0000256" key="4">
    <source>
        <dbReference type="PROSITE-ProRule" id="PRU00134"/>
    </source>
</evidence>
<keyword evidence="1" id="KW-0479">Metal-binding</keyword>
<sequence>MGDKEQSIGGGAWGFGLFQSDWDYDHLQDLSWEAGLLQLEEEDAEKQGKKAAYSELVMKEIRKEGTEGEMRENEHAHADLPKKKDDEVYYNIYAGLCSSPKRVRQWLEKTAGRPGNTSILQHMITRHMALAVATRDKPRIVEYSRPGYNCVLLGAALMTMGCKLPDNFLQHLRANYEHYDSVGLMRDARKQMRKALGPDGYKNDGTPYDFGSKGLKLTLSTGWAPLEDRCVPWMPNVHSPAGEGAFAVLQERLRKSTADAYTVGRDKNKKRPEGNSVLKKYGPDVCGGCGAKDGVNGKVLVKCSKCKGRLYCGKDCQKSEWAKHKLVCKAVLV</sequence>